<dbReference type="Proteomes" id="UP001445076">
    <property type="component" value="Unassembled WGS sequence"/>
</dbReference>
<dbReference type="GO" id="GO:0032222">
    <property type="term" value="P:regulation of synaptic transmission, cholinergic"/>
    <property type="evidence" value="ECO:0007669"/>
    <property type="project" value="InterPro"/>
</dbReference>
<evidence type="ECO:0000313" key="5">
    <source>
        <dbReference type="Proteomes" id="UP001445076"/>
    </source>
</evidence>
<evidence type="ECO:0000256" key="2">
    <source>
        <dbReference type="ARBA" id="ARBA00023180"/>
    </source>
</evidence>
<dbReference type="GO" id="GO:0030431">
    <property type="term" value="P:sleep"/>
    <property type="evidence" value="ECO:0007669"/>
    <property type="project" value="InterPro"/>
</dbReference>
<comment type="caution">
    <text evidence="4">The sequence shown here is derived from an EMBL/GenBank/DDBJ whole genome shotgun (WGS) entry which is preliminary data.</text>
</comment>
<proteinExistence type="predicted"/>
<keyword evidence="5" id="KW-1185">Reference proteome</keyword>
<evidence type="ECO:0000256" key="3">
    <source>
        <dbReference type="SAM" id="SignalP"/>
    </source>
</evidence>
<accession>A0AAW0XQW8</accession>
<feature type="chain" id="PRO_5043766013" description="Protein sleepless" evidence="3">
    <location>
        <begin position="20"/>
        <end position="139"/>
    </location>
</feature>
<dbReference type="Pfam" id="PF17064">
    <property type="entry name" value="QVR"/>
    <property type="match status" value="1"/>
</dbReference>
<dbReference type="SUPFAM" id="SSF57302">
    <property type="entry name" value="Snake toxin-like"/>
    <property type="match status" value="1"/>
</dbReference>
<dbReference type="AlphaFoldDB" id="A0AAW0XQW8"/>
<keyword evidence="1 3" id="KW-0732">Signal</keyword>
<dbReference type="PANTHER" id="PTHR33562">
    <property type="entry name" value="ATILLA, ISOFORM B-RELATED-RELATED"/>
    <property type="match status" value="1"/>
</dbReference>
<evidence type="ECO:0008006" key="6">
    <source>
        <dbReference type="Google" id="ProtNLM"/>
    </source>
</evidence>
<dbReference type="PANTHER" id="PTHR33562:SF2">
    <property type="entry name" value="PROTEIN QUIVER"/>
    <property type="match status" value="1"/>
</dbReference>
<evidence type="ECO:0000256" key="1">
    <source>
        <dbReference type="ARBA" id="ARBA00022729"/>
    </source>
</evidence>
<dbReference type="InterPro" id="IPR031424">
    <property type="entry name" value="QVR-like"/>
</dbReference>
<feature type="signal peptide" evidence="3">
    <location>
        <begin position="1"/>
        <end position="19"/>
    </location>
</feature>
<sequence>MKLFATCFTLLALSGIAYGIQCFVCNSKIDSACADEFQDDSPALIEAFLQECELPNNETQAFCRKAKMHFTQVPDGEVRVMRDCGFKRREIYDCYQKRSEDYFVDVCQCDADRCNGSPSLTFSLAPVLALSLPLFARFL</sequence>
<dbReference type="InterPro" id="IPR045860">
    <property type="entry name" value="Snake_toxin-like_sf"/>
</dbReference>
<evidence type="ECO:0000313" key="4">
    <source>
        <dbReference type="EMBL" id="KAK8746182.1"/>
    </source>
</evidence>
<reference evidence="4 5" key="1">
    <citation type="journal article" date="2024" name="BMC Genomics">
        <title>Genome assembly of redclaw crayfish (Cherax quadricarinatus) provides insights into its immune adaptation and hypoxia tolerance.</title>
        <authorList>
            <person name="Liu Z."/>
            <person name="Zheng J."/>
            <person name="Li H."/>
            <person name="Fang K."/>
            <person name="Wang S."/>
            <person name="He J."/>
            <person name="Zhou D."/>
            <person name="Weng S."/>
            <person name="Chi M."/>
            <person name="Gu Z."/>
            <person name="He J."/>
            <person name="Li F."/>
            <person name="Wang M."/>
        </authorList>
    </citation>
    <scope>NUCLEOTIDE SEQUENCE [LARGE SCALE GENOMIC DNA]</scope>
    <source>
        <strain evidence="4">ZL_2023a</strain>
    </source>
</reference>
<keyword evidence="2" id="KW-0325">Glycoprotein</keyword>
<protein>
    <recommendedName>
        <fullName evidence="6">Protein sleepless</fullName>
    </recommendedName>
</protein>
<gene>
    <name evidence="4" type="ORF">OTU49_017285</name>
</gene>
<dbReference type="EMBL" id="JARKIK010000018">
    <property type="protein sequence ID" value="KAK8746182.1"/>
    <property type="molecule type" value="Genomic_DNA"/>
</dbReference>
<organism evidence="4 5">
    <name type="scientific">Cherax quadricarinatus</name>
    <name type="common">Australian red claw crayfish</name>
    <dbReference type="NCBI Taxonomy" id="27406"/>
    <lineage>
        <taxon>Eukaryota</taxon>
        <taxon>Metazoa</taxon>
        <taxon>Ecdysozoa</taxon>
        <taxon>Arthropoda</taxon>
        <taxon>Crustacea</taxon>
        <taxon>Multicrustacea</taxon>
        <taxon>Malacostraca</taxon>
        <taxon>Eumalacostraca</taxon>
        <taxon>Eucarida</taxon>
        <taxon>Decapoda</taxon>
        <taxon>Pleocyemata</taxon>
        <taxon>Astacidea</taxon>
        <taxon>Parastacoidea</taxon>
        <taxon>Parastacidae</taxon>
        <taxon>Cherax</taxon>
    </lineage>
</organism>
<name>A0AAW0XQW8_CHEQU</name>
<dbReference type="InterPro" id="IPR050975">
    <property type="entry name" value="Sleep_regulator"/>
</dbReference>